<dbReference type="EMBL" id="WJXW01000001">
    <property type="protein sequence ID" value="KAF9741451.1"/>
    <property type="molecule type" value="Genomic_DNA"/>
</dbReference>
<dbReference type="Proteomes" id="UP000756921">
    <property type="component" value="Unassembled WGS sequence"/>
</dbReference>
<evidence type="ECO:0000313" key="4">
    <source>
        <dbReference type="Proteomes" id="UP000756921"/>
    </source>
</evidence>
<protein>
    <submittedName>
        <fullName evidence="3">Uncharacterized protein</fullName>
    </submittedName>
</protein>
<reference evidence="3" key="1">
    <citation type="journal article" date="2020" name="Mol. Plant Microbe Interact.">
        <title>Genome Sequence of the Biocontrol Agent Coniothyrium minitans strain Conio (IMI 134523).</title>
        <authorList>
            <person name="Patel D."/>
            <person name="Shittu T.A."/>
            <person name="Baroncelli R."/>
            <person name="Muthumeenakshi S."/>
            <person name="Osborne T.H."/>
            <person name="Janganan T.K."/>
            <person name="Sreenivasaprasad S."/>
        </authorList>
    </citation>
    <scope>NUCLEOTIDE SEQUENCE</scope>
    <source>
        <strain evidence="3">Conio</strain>
    </source>
</reference>
<organism evidence="3 4">
    <name type="scientific">Paraphaeosphaeria minitans</name>
    <dbReference type="NCBI Taxonomy" id="565426"/>
    <lineage>
        <taxon>Eukaryota</taxon>
        <taxon>Fungi</taxon>
        <taxon>Dikarya</taxon>
        <taxon>Ascomycota</taxon>
        <taxon>Pezizomycotina</taxon>
        <taxon>Dothideomycetes</taxon>
        <taxon>Pleosporomycetidae</taxon>
        <taxon>Pleosporales</taxon>
        <taxon>Massarineae</taxon>
        <taxon>Didymosphaeriaceae</taxon>
        <taxon>Paraphaeosphaeria</taxon>
    </lineage>
</organism>
<comment type="caution">
    <text evidence="3">The sequence shown here is derived from an EMBL/GenBank/DDBJ whole genome shotgun (WGS) entry which is preliminary data.</text>
</comment>
<feature type="region of interest" description="Disordered" evidence="1">
    <location>
        <begin position="1"/>
        <end position="36"/>
    </location>
</feature>
<keyword evidence="2" id="KW-0472">Membrane</keyword>
<name>A0A9P6GU50_9PLEO</name>
<evidence type="ECO:0000256" key="1">
    <source>
        <dbReference type="SAM" id="MobiDB-lite"/>
    </source>
</evidence>
<evidence type="ECO:0000313" key="3">
    <source>
        <dbReference type="EMBL" id="KAF9741451.1"/>
    </source>
</evidence>
<feature type="transmembrane region" description="Helical" evidence="2">
    <location>
        <begin position="123"/>
        <end position="150"/>
    </location>
</feature>
<proteinExistence type="predicted"/>
<gene>
    <name evidence="3" type="ORF">PMIN01_00990</name>
</gene>
<sequence length="697" mass="77200">MKTPNGRSVVKVEMPTAKSSEQAATSTGKSEVEAQSISCTESSANSAKSWMRNPWRAHTRKIFLACGIVVIPMIAFTIAIIWVVFANLINENRCPYPELCPGRDILNASSKHYYYVDYPAARLVFISSWSSTVSLSFVGMLMTLFGYLIASQMLRTSSAEQSTRLPSPYQTSILMRVLNADLFALWDLGTNKVKAMFWKKEKSNDSGNARSPPLLRSAILVFLFCLFGSILVQAADTYLHIVTESANFVQIQTQDTQQHHYSRGLAPWCRDRPRKGSGNNVNYWGCGITFHELSGSVVLSNMTSYNAIEFYGPKTIDSIYNYTDSDGLQFALVGPHVPPAENDWKATTIGVSTQCSAIPPSGCTRDVPYENDLQGNQQAFNCSIAKGAPLDVSGNITGYMHEIHYFDFHKYLRDENPFKAKIIGWNDSKTPPSDVSDDEEVFKNPWKTLSQATIEVDRPDYPEELNDTSRLWPDADNNYDYTMLLCETTVWDIIYTAVGHEVTSVTATKSNGSVAGIVSLPGLSALMFIPNQYGWALQTASASATSMDTFIDAYGLGLSKIRTYSLATQMSPRPALLTQTRTSKVITKVPVAALWLLVLANVLYSLLGLALATMALIYTTPSVHQVYTRLSVTGIVAQLFEREYAERAVESEEKLFRENVEKGAEVKRVGVRRTDTGGSLFAVSEKSSRRIQRALAA</sequence>
<evidence type="ECO:0000256" key="2">
    <source>
        <dbReference type="SAM" id="Phobius"/>
    </source>
</evidence>
<dbReference type="AlphaFoldDB" id="A0A9P6GU50"/>
<accession>A0A9P6GU50</accession>
<feature type="transmembrane region" description="Helical" evidence="2">
    <location>
        <begin position="592"/>
        <end position="619"/>
    </location>
</feature>
<feature type="compositionally biased region" description="Polar residues" evidence="1">
    <location>
        <begin position="17"/>
        <end position="36"/>
    </location>
</feature>
<dbReference type="OrthoDB" id="3344043at2759"/>
<keyword evidence="2" id="KW-0812">Transmembrane</keyword>
<keyword evidence="2" id="KW-1133">Transmembrane helix</keyword>
<feature type="transmembrane region" description="Helical" evidence="2">
    <location>
        <begin position="62"/>
        <end position="85"/>
    </location>
</feature>
<keyword evidence="4" id="KW-1185">Reference proteome</keyword>
<feature type="transmembrane region" description="Helical" evidence="2">
    <location>
        <begin position="214"/>
        <end position="235"/>
    </location>
</feature>